<reference evidence="1" key="1">
    <citation type="journal article" date="2019" name="Sci. Rep.">
        <title>Draft genome of Tanacetum cinerariifolium, the natural source of mosquito coil.</title>
        <authorList>
            <person name="Yamashiro T."/>
            <person name="Shiraishi A."/>
            <person name="Satake H."/>
            <person name="Nakayama K."/>
        </authorList>
    </citation>
    <scope>NUCLEOTIDE SEQUENCE</scope>
</reference>
<feature type="non-terminal residue" evidence="1">
    <location>
        <position position="99"/>
    </location>
</feature>
<comment type="caution">
    <text evidence="1">The sequence shown here is derived from an EMBL/GenBank/DDBJ whole genome shotgun (WGS) entry which is preliminary data.</text>
</comment>
<name>A0A699VZ74_TANCI</name>
<dbReference type="EMBL" id="BKCJ011495830">
    <property type="protein sequence ID" value="GFD38101.1"/>
    <property type="molecule type" value="Genomic_DNA"/>
</dbReference>
<protein>
    <submittedName>
        <fullName evidence="1">Uncharacterized protein</fullName>
    </submittedName>
</protein>
<gene>
    <name evidence="1" type="ORF">Tci_910070</name>
</gene>
<dbReference type="AlphaFoldDB" id="A0A699VZ74"/>
<accession>A0A699VZ74</accession>
<organism evidence="1">
    <name type="scientific">Tanacetum cinerariifolium</name>
    <name type="common">Dalmatian daisy</name>
    <name type="synonym">Chrysanthemum cinerariifolium</name>
    <dbReference type="NCBI Taxonomy" id="118510"/>
    <lineage>
        <taxon>Eukaryota</taxon>
        <taxon>Viridiplantae</taxon>
        <taxon>Streptophyta</taxon>
        <taxon>Embryophyta</taxon>
        <taxon>Tracheophyta</taxon>
        <taxon>Spermatophyta</taxon>
        <taxon>Magnoliopsida</taxon>
        <taxon>eudicotyledons</taxon>
        <taxon>Gunneridae</taxon>
        <taxon>Pentapetalae</taxon>
        <taxon>asterids</taxon>
        <taxon>campanulids</taxon>
        <taxon>Asterales</taxon>
        <taxon>Asteraceae</taxon>
        <taxon>Asteroideae</taxon>
        <taxon>Anthemideae</taxon>
        <taxon>Anthemidinae</taxon>
        <taxon>Tanacetum</taxon>
    </lineage>
</organism>
<proteinExistence type="predicted"/>
<evidence type="ECO:0000313" key="1">
    <source>
        <dbReference type="EMBL" id="GFD38101.1"/>
    </source>
</evidence>
<sequence>MAVLVASERRVRAWPLVVRLPLSVSIWRTRAGAARLAAALPTVRLGKVVVAVPPMVWLLLPPRATVPVPARAPPLLVRLPVMVSTALVVKVEPAPRVTL</sequence>